<evidence type="ECO:0000256" key="1">
    <source>
        <dbReference type="SAM" id="SignalP"/>
    </source>
</evidence>
<dbReference type="PANTHER" id="PTHR35532:SF5">
    <property type="entry name" value="CARBOHYDRATE-BINDING DOMAIN-CONTAINING PROTEIN"/>
    <property type="match status" value="1"/>
</dbReference>
<dbReference type="Proteomes" id="UP000232721">
    <property type="component" value="Chromosome"/>
</dbReference>
<proteinExistence type="predicted"/>
<keyword evidence="4" id="KW-1185">Reference proteome</keyword>
<organism evidence="3 5">
    <name type="scientific">Polaribacter sejongensis</name>
    <dbReference type="NCBI Taxonomy" id="985043"/>
    <lineage>
        <taxon>Bacteria</taxon>
        <taxon>Pseudomonadati</taxon>
        <taxon>Bacteroidota</taxon>
        <taxon>Flavobacteriia</taxon>
        <taxon>Flavobacteriales</taxon>
        <taxon>Flavobacteriaceae</taxon>
    </lineage>
</organism>
<sequence>MKKINLTVLICTFILLFCTCKNSADQSLSFALNLSGENRLELEKVLTHYKSNQRDTLKYKAAVFLIKNMPYHSYISPDTRFEEVFDSIQKYPYSVLRRDIFENMLDSVSKKVVRTKSKRIYDIENLSSEFIINNIELAFKAWYKIPKEKRACFDDFCNYILPYRCSNEPLESDSRKKLFEKYSWVYRIINQNGTIESILDSVTSEFKFINLEQIRKHYSPSLSISQIQKSKLGACDDGVNYFVNVFRSLGLICSKDYVSQWGNHNLSGHSWIYTKYGNQEYSTDVGGKVDNKVKYSKESIPKVNRLLYRHQNNSTFSPLTIDVTDEYVNTLDLEIYNAFDAPNGNPFLCIFNSSTEWRPVAYGSTNNGQTFSFKRTGTNVLYLAAIIHENQITPINYPFFIDKDKNTHFFKPIKNEQDSVLITRKTGFTVPRKRNKMNWLKSLNTGFFEGSNNSNFKNSTKLHEISNLLSTQINKIDIDIKRKFKYIRFNANGKESFLAKLTFYDKDNIKLEGKVIKENTISYIWENGAYDENPLSFSGGKDFTFGLKLNTPKSIGFIEFQARNDDNHINIGENYELFYWDKTWNSLGMKIAKDTLLSYNNVPKNSLLWLRNLTKGKEEHVFTVDKDGNQKWLGFDNY</sequence>
<feature type="chain" id="PRO_5042590730" description="Transglutaminase domain-containing protein" evidence="1">
    <location>
        <begin position="25"/>
        <end position="638"/>
    </location>
</feature>
<feature type="signal peptide" evidence="1">
    <location>
        <begin position="1"/>
        <end position="24"/>
    </location>
</feature>
<dbReference type="Proteomes" id="UP001228636">
    <property type="component" value="Unassembled WGS sequence"/>
</dbReference>
<dbReference type="PANTHER" id="PTHR35532">
    <property type="entry name" value="SIMILAR TO POLYHYDROXYALKANOATE DEPOLYMERASE"/>
    <property type="match status" value="1"/>
</dbReference>
<reference evidence="3 5" key="1">
    <citation type="journal article" date="2014" name="Int. J. Syst. Evol. Microbiol.">
        <title>Complete genome sequence of Corynebacterium casei LMG S-19264T (=DSM 44701T), isolated from a smear-ripened cheese.</title>
        <authorList>
            <consortium name="US DOE Joint Genome Institute (JGI-PGF)"/>
            <person name="Walter F."/>
            <person name="Albersmeier A."/>
            <person name="Kalinowski J."/>
            <person name="Ruckert C."/>
        </authorList>
    </citation>
    <scope>NUCLEOTIDE SEQUENCE [LARGE SCALE GENOMIC DNA]</scope>
    <source>
        <strain evidence="3 5">CECT 8670</strain>
    </source>
</reference>
<keyword evidence="1" id="KW-0732">Signal</keyword>
<dbReference type="Gene3D" id="2.60.120.260">
    <property type="entry name" value="Galactose-binding domain-like"/>
    <property type="match status" value="1"/>
</dbReference>
<dbReference type="AlphaFoldDB" id="A0AAJ1VF54"/>
<reference evidence="2 4" key="2">
    <citation type="submission" date="2017-02" db="EMBL/GenBank/DDBJ databases">
        <title>Trade-off between light-utilization and light-protection in marine flavobacteria.</title>
        <authorList>
            <person name="Kumagai Y."/>
            <person name="Yoshizawa S."/>
            <person name="Kogure K."/>
            <person name="Iwasaki W."/>
        </authorList>
    </citation>
    <scope>NUCLEOTIDE SEQUENCE [LARGE SCALE GENOMIC DNA]</scope>
    <source>
        <strain evidence="2 4">KCTC 23670</strain>
    </source>
</reference>
<gene>
    <name evidence="2" type="ORF">BTO15_07550</name>
    <name evidence="3" type="ORF">QWY81_03975</name>
</gene>
<dbReference type="RefSeq" id="WP_165733822.1">
    <property type="nucleotide sequence ID" value="NZ_CP019336.1"/>
</dbReference>
<evidence type="ECO:0008006" key="6">
    <source>
        <dbReference type="Google" id="ProtNLM"/>
    </source>
</evidence>
<reference evidence="3" key="3">
    <citation type="submission" date="2023-06" db="EMBL/GenBank/DDBJ databases">
        <authorList>
            <person name="Lucena T."/>
            <person name="Sun Q."/>
        </authorList>
    </citation>
    <scope>NUCLEOTIDE SEQUENCE</scope>
    <source>
        <strain evidence="3">CECT 8670</strain>
    </source>
</reference>
<evidence type="ECO:0000313" key="5">
    <source>
        <dbReference type="Proteomes" id="UP001228636"/>
    </source>
</evidence>
<evidence type="ECO:0000313" key="3">
    <source>
        <dbReference type="EMBL" id="MDN3618613.1"/>
    </source>
</evidence>
<accession>A0AAJ1VF54</accession>
<protein>
    <recommendedName>
        <fullName evidence="6">Transglutaminase domain-containing protein</fullName>
    </recommendedName>
</protein>
<dbReference type="EMBL" id="CP019336">
    <property type="protein sequence ID" value="AUC21963.1"/>
    <property type="molecule type" value="Genomic_DNA"/>
</dbReference>
<evidence type="ECO:0000313" key="4">
    <source>
        <dbReference type="Proteomes" id="UP000232721"/>
    </source>
</evidence>
<name>A0AAJ1VF54_9FLAO</name>
<evidence type="ECO:0000313" key="2">
    <source>
        <dbReference type="EMBL" id="AUC21963.1"/>
    </source>
</evidence>
<dbReference type="EMBL" id="JAUFQH010000003">
    <property type="protein sequence ID" value="MDN3618613.1"/>
    <property type="molecule type" value="Genomic_DNA"/>
</dbReference>